<dbReference type="SUPFAM" id="SSF54637">
    <property type="entry name" value="Thioesterase/thiol ester dehydrase-isomerase"/>
    <property type="match status" value="1"/>
</dbReference>
<dbReference type="GO" id="GO:0006633">
    <property type="term" value="P:fatty acid biosynthetic process"/>
    <property type="evidence" value="ECO:0007669"/>
    <property type="project" value="InterPro"/>
</dbReference>
<gene>
    <name evidence="2" type="ORF">UFOPK2782_00848</name>
    <name evidence="3" type="ORF">UFOPK3828_00493</name>
</gene>
<dbReference type="PRINTS" id="PR01483">
    <property type="entry name" value="FASYNTHASE"/>
</dbReference>
<dbReference type="GO" id="GO:0005835">
    <property type="term" value="C:fatty acid synthase complex"/>
    <property type="evidence" value="ECO:0007669"/>
    <property type="project" value="InterPro"/>
</dbReference>
<dbReference type="InterPro" id="IPR029069">
    <property type="entry name" value="HotDog_dom_sf"/>
</dbReference>
<dbReference type="PANTHER" id="PTHR43841:SF3">
    <property type="entry name" value="(3R)-HYDROXYACYL-ACP DEHYDRATASE SUBUNIT HADB"/>
    <property type="match status" value="1"/>
</dbReference>
<dbReference type="InterPro" id="IPR003965">
    <property type="entry name" value="Fatty_acid_synthase"/>
</dbReference>
<evidence type="ECO:0000259" key="1">
    <source>
        <dbReference type="Pfam" id="PF01575"/>
    </source>
</evidence>
<protein>
    <submittedName>
        <fullName evidence="2">Unannotated protein</fullName>
    </submittedName>
</protein>
<organism evidence="2">
    <name type="scientific">freshwater metagenome</name>
    <dbReference type="NCBI Taxonomy" id="449393"/>
    <lineage>
        <taxon>unclassified sequences</taxon>
        <taxon>metagenomes</taxon>
        <taxon>ecological metagenomes</taxon>
    </lineage>
</organism>
<dbReference type="PANTHER" id="PTHR43841">
    <property type="entry name" value="3-HYDROXYACYL-THIOESTER DEHYDRATASE HTDX-RELATED"/>
    <property type="match status" value="1"/>
</dbReference>
<dbReference type="Gene3D" id="3.10.129.10">
    <property type="entry name" value="Hotdog Thioesterase"/>
    <property type="match status" value="1"/>
</dbReference>
<name>A0A6J6SYH2_9ZZZZ</name>
<accession>A0A6J6SYH2</accession>
<dbReference type="AlphaFoldDB" id="A0A6J6SYH2"/>
<dbReference type="EMBL" id="CAFBNP010000073">
    <property type="protein sequence ID" value="CAB4953068.1"/>
    <property type="molecule type" value="Genomic_DNA"/>
</dbReference>
<sequence>MNKIETGAELAPKTFKINRKLLVDYANASGDQNPIHQDEAFAKSVGLPNVIAHGMLTMALAGKYLSDISGSQNVIEFSAKFIKPVVVPADTDVSLIVSGKVTEVAEGIAKIELLAMCDEIKVLGMAKGVIKL</sequence>
<evidence type="ECO:0000313" key="2">
    <source>
        <dbReference type="EMBL" id="CAB4739864.1"/>
    </source>
</evidence>
<dbReference type="InterPro" id="IPR002539">
    <property type="entry name" value="MaoC-like_dom"/>
</dbReference>
<dbReference type="Pfam" id="PF01575">
    <property type="entry name" value="MaoC_dehydratas"/>
    <property type="match status" value="1"/>
</dbReference>
<proteinExistence type="predicted"/>
<feature type="domain" description="MaoC-like" evidence="1">
    <location>
        <begin position="12"/>
        <end position="100"/>
    </location>
</feature>
<dbReference type="GO" id="GO:0004312">
    <property type="term" value="F:fatty acid synthase activity"/>
    <property type="evidence" value="ECO:0007669"/>
    <property type="project" value="InterPro"/>
</dbReference>
<dbReference type="EMBL" id="CAEZYS010000112">
    <property type="protein sequence ID" value="CAB4739864.1"/>
    <property type="molecule type" value="Genomic_DNA"/>
</dbReference>
<evidence type="ECO:0000313" key="3">
    <source>
        <dbReference type="EMBL" id="CAB4953068.1"/>
    </source>
</evidence>
<reference evidence="2" key="1">
    <citation type="submission" date="2020-05" db="EMBL/GenBank/DDBJ databases">
        <authorList>
            <person name="Chiriac C."/>
            <person name="Salcher M."/>
            <person name="Ghai R."/>
            <person name="Kavagutti S V."/>
        </authorList>
    </citation>
    <scope>NUCLEOTIDE SEQUENCE</scope>
</reference>